<evidence type="ECO:0000256" key="3">
    <source>
        <dbReference type="ARBA" id="ARBA00022448"/>
    </source>
</evidence>
<dbReference type="GO" id="GO:0005743">
    <property type="term" value="C:mitochondrial inner membrane"/>
    <property type="evidence" value="ECO:0007669"/>
    <property type="project" value="UniProtKB-SubCell"/>
</dbReference>
<dbReference type="GO" id="GO:0015183">
    <property type="term" value="F:L-aspartate transmembrane transporter activity"/>
    <property type="evidence" value="ECO:0007669"/>
    <property type="project" value="EnsemblFungi"/>
</dbReference>
<evidence type="ECO:0000256" key="13">
    <source>
        <dbReference type="ARBA" id="ARBA00073787"/>
    </source>
</evidence>
<dbReference type="eggNOG" id="KOG0751">
    <property type="taxonomic scope" value="Eukaryota"/>
</dbReference>
<evidence type="ECO:0000256" key="4">
    <source>
        <dbReference type="ARBA" id="ARBA00022692"/>
    </source>
</evidence>
<comment type="similarity">
    <text evidence="2">Belongs to the mitochondrial carrier (TC 2.A.29) family.</text>
</comment>
<dbReference type="GO" id="GO:1990816">
    <property type="term" value="C:vacuole-mitochondrion membrane contact site"/>
    <property type="evidence" value="ECO:0007669"/>
    <property type="project" value="EnsemblFungi"/>
</dbReference>
<dbReference type="OrthoDB" id="2161at2759"/>
<keyword evidence="8" id="KW-0029">Amino-acid transport</keyword>
<dbReference type="GO" id="GO:0043490">
    <property type="term" value="P:malate-aspartate shuttle"/>
    <property type="evidence" value="ECO:0007669"/>
    <property type="project" value="TreeGrafter"/>
</dbReference>
<dbReference type="InterPro" id="IPR018108">
    <property type="entry name" value="MCP_transmembrane"/>
</dbReference>
<keyword evidence="11 15" id="KW-0472">Membrane</keyword>
<dbReference type="PRINTS" id="PR00926">
    <property type="entry name" value="MITOCARRIER"/>
</dbReference>
<feature type="compositionally biased region" description="Polar residues" evidence="16">
    <location>
        <begin position="791"/>
        <end position="806"/>
    </location>
</feature>
<evidence type="ECO:0000313" key="19">
    <source>
        <dbReference type="Proteomes" id="UP000000689"/>
    </source>
</evidence>
<keyword evidence="7" id="KW-0106">Calcium</keyword>
<reference evidence="18 19" key="1">
    <citation type="journal article" date="2011" name="Proc. Natl. Acad. Sci. U.S.A.">
        <title>Evolutionary erosion of yeast sex chromosomes by mating-type switching accidents.</title>
        <authorList>
            <person name="Gordon J.L."/>
            <person name="Armisen D."/>
            <person name="Proux-Wera E."/>
            <person name="Oheigeartaigh S.S."/>
            <person name="Byrne K.P."/>
            <person name="Wolfe K.H."/>
        </authorList>
    </citation>
    <scope>NUCLEOTIDE SEQUENCE [LARGE SCALE GENOMIC DNA]</scope>
    <source>
        <strain evidence="19">ATCC 10597 / BCRC 20456 / CBS 421 / NBRC 0211 / NRRL Y-12639</strain>
    </source>
</reference>
<accession>G0W666</accession>
<feature type="transmembrane region" description="Helical" evidence="17">
    <location>
        <begin position="688"/>
        <end position="708"/>
    </location>
</feature>
<evidence type="ECO:0000256" key="9">
    <source>
        <dbReference type="ARBA" id="ARBA00022989"/>
    </source>
</evidence>
<gene>
    <name evidence="18" type="primary">NDAI0B02420</name>
    <name evidence="18" type="ordered locus">NDAI_0B02420</name>
</gene>
<dbReference type="PANTHER" id="PTHR45678">
    <property type="entry name" value="MITOCHONDRIAL 2-OXODICARBOXYLATE CARRIER 1-RELATED"/>
    <property type="match status" value="1"/>
</dbReference>
<feature type="repeat" description="Solcar" evidence="15">
    <location>
        <begin position="685"/>
        <end position="773"/>
    </location>
</feature>
<comment type="subcellular location">
    <subcellularLocation>
        <location evidence="1">Mitochondrion inner membrane</location>
        <topology evidence="1">Multi-pass membrane protein</topology>
    </subcellularLocation>
</comment>
<dbReference type="HOGENOM" id="CLU_014931_1_0_1"/>
<dbReference type="AlphaFoldDB" id="G0W666"/>
<evidence type="ECO:0000256" key="5">
    <source>
        <dbReference type="ARBA" id="ARBA00022737"/>
    </source>
</evidence>
<dbReference type="InterPro" id="IPR023395">
    <property type="entry name" value="MCP_dom_sf"/>
</dbReference>
<feature type="repeat" description="Solcar" evidence="15">
    <location>
        <begin position="589"/>
        <end position="670"/>
    </location>
</feature>
<feature type="region of interest" description="Disordered" evidence="16">
    <location>
        <begin position="785"/>
        <end position="806"/>
    </location>
</feature>
<dbReference type="GeneID" id="11498106"/>
<dbReference type="GO" id="GO:0015297">
    <property type="term" value="F:antiporter activity"/>
    <property type="evidence" value="ECO:0007669"/>
    <property type="project" value="EnsemblFungi"/>
</dbReference>
<dbReference type="Pfam" id="PF00153">
    <property type="entry name" value="Mito_carr"/>
    <property type="match status" value="3"/>
</dbReference>
<evidence type="ECO:0000256" key="17">
    <source>
        <dbReference type="SAM" id="Phobius"/>
    </source>
</evidence>
<dbReference type="InterPro" id="IPR051028">
    <property type="entry name" value="Mito_Solute_Carrier"/>
</dbReference>
<dbReference type="Gene3D" id="1.50.40.10">
    <property type="entry name" value="Mitochondrial carrier domain"/>
    <property type="match status" value="1"/>
</dbReference>
<evidence type="ECO:0000256" key="7">
    <source>
        <dbReference type="ARBA" id="ARBA00022837"/>
    </source>
</evidence>
<dbReference type="Proteomes" id="UP000000689">
    <property type="component" value="Chromosome 2"/>
</dbReference>
<feature type="transmembrane region" description="Helical" evidence="17">
    <location>
        <begin position="414"/>
        <end position="433"/>
    </location>
</feature>
<evidence type="ECO:0000256" key="2">
    <source>
        <dbReference type="ARBA" id="ARBA00006375"/>
    </source>
</evidence>
<dbReference type="KEGG" id="ndi:NDAI_0B02420"/>
<evidence type="ECO:0000256" key="14">
    <source>
        <dbReference type="ARBA" id="ARBA00082232"/>
    </source>
</evidence>
<evidence type="ECO:0000256" key="11">
    <source>
        <dbReference type="ARBA" id="ARBA00023136"/>
    </source>
</evidence>
<evidence type="ECO:0000256" key="6">
    <source>
        <dbReference type="ARBA" id="ARBA00022792"/>
    </source>
</evidence>
<evidence type="ECO:0000256" key="12">
    <source>
        <dbReference type="ARBA" id="ARBA00059916"/>
    </source>
</evidence>
<evidence type="ECO:0000256" key="16">
    <source>
        <dbReference type="SAM" id="MobiDB-lite"/>
    </source>
</evidence>
<dbReference type="InterPro" id="IPR002067">
    <property type="entry name" value="MCP"/>
</dbReference>
<evidence type="ECO:0000313" key="18">
    <source>
        <dbReference type="EMBL" id="CCD23277.1"/>
    </source>
</evidence>
<keyword evidence="3" id="KW-0813">Transport</keyword>
<dbReference type="GO" id="GO:0005313">
    <property type="term" value="F:L-glutamate transmembrane transporter activity"/>
    <property type="evidence" value="ECO:0007669"/>
    <property type="project" value="EnsemblFungi"/>
</dbReference>
<evidence type="ECO:0000256" key="8">
    <source>
        <dbReference type="ARBA" id="ARBA00022970"/>
    </source>
</evidence>
<proteinExistence type="inferred from homology"/>
<keyword evidence="5" id="KW-0677">Repeat</keyword>
<dbReference type="PROSITE" id="PS50920">
    <property type="entry name" value="SOLCAR"/>
    <property type="match status" value="3"/>
</dbReference>
<protein>
    <recommendedName>
        <fullName evidence="13">Mitochondrial aspartate-glutamate transporter AGC1</fullName>
    </recommendedName>
    <alternativeName>
        <fullName evidence="14">Aspartate-glutamate carrier 1</fullName>
    </alternativeName>
</protein>
<comment type="function">
    <text evidence="12">Calcium-dependent mitochondrial aspartate and glutamate carrier. Transport of glutamate in mitochondria is required for mitochondrial transamination reactions and ornithine synthesis. Plays also a role in malate-aspartate NADH shuttle, which is critical for growth on acetate and fatty acids.</text>
</comment>
<evidence type="ECO:0000256" key="10">
    <source>
        <dbReference type="ARBA" id="ARBA00023128"/>
    </source>
</evidence>
<dbReference type="OMA" id="YYYKSCQ"/>
<organism evidence="18 19">
    <name type="scientific">Naumovozyma dairenensis (strain ATCC 10597 / BCRC 20456 / CBS 421 / NBRC 0211 / NRRL Y-12639)</name>
    <name type="common">Saccharomyces dairenensis</name>
    <dbReference type="NCBI Taxonomy" id="1071378"/>
    <lineage>
        <taxon>Eukaryota</taxon>
        <taxon>Fungi</taxon>
        <taxon>Dikarya</taxon>
        <taxon>Ascomycota</taxon>
        <taxon>Saccharomycotina</taxon>
        <taxon>Saccharomycetes</taxon>
        <taxon>Saccharomycetales</taxon>
        <taxon>Saccharomycetaceae</taxon>
        <taxon>Naumovozyma</taxon>
    </lineage>
</organism>
<feature type="transmembrane region" description="Helical" evidence="17">
    <location>
        <begin position="496"/>
        <end position="516"/>
    </location>
</feature>
<keyword evidence="10" id="KW-0496">Mitochondrion</keyword>
<dbReference type="PANTHER" id="PTHR45678:SF9">
    <property type="entry name" value="CALCIUM-BINDING MITOCHONDRIAL CARRIER PROTEIN ARALAR1"/>
    <property type="match status" value="1"/>
</dbReference>
<dbReference type="RefSeq" id="XP_003668520.1">
    <property type="nucleotide sequence ID" value="XM_003668472.1"/>
</dbReference>
<dbReference type="FunFam" id="1.50.40.10:FF:000004">
    <property type="entry name" value="Calcium-binding mitochondrial carrier protein Aralar1"/>
    <property type="match status" value="1"/>
</dbReference>
<name>G0W666_NAUDC</name>
<keyword evidence="19" id="KW-1185">Reference proteome</keyword>
<dbReference type="STRING" id="1071378.G0W666"/>
<dbReference type="GO" id="GO:0015292">
    <property type="term" value="F:uniporter activity"/>
    <property type="evidence" value="ECO:0007669"/>
    <property type="project" value="EnsemblFungi"/>
</dbReference>
<keyword evidence="9 17" id="KW-1133">Transmembrane helix</keyword>
<evidence type="ECO:0000256" key="1">
    <source>
        <dbReference type="ARBA" id="ARBA00004448"/>
    </source>
</evidence>
<keyword evidence="6" id="KW-0999">Mitochondrion inner membrane</keyword>
<dbReference type="SUPFAM" id="SSF103506">
    <property type="entry name" value="Mitochondrial carrier"/>
    <property type="match status" value="1"/>
</dbReference>
<dbReference type="EMBL" id="HE580268">
    <property type="protein sequence ID" value="CCD23277.1"/>
    <property type="molecule type" value="Genomic_DNA"/>
</dbReference>
<evidence type="ECO:0000256" key="15">
    <source>
        <dbReference type="PROSITE-ProRule" id="PRU00282"/>
    </source>
</evidence>
<sequence length="900" mass="104903">MEQINSNNSKRLKQIEIFNKYASFIDFQKEKESKDFRKVQHAHKGTKNGQFVLFYDDFINLITNSKNDNTNAFNLNLIPKESFGCIFLAMDENNKSYLTLNDWFYFNNILQCNNYQFLILYEFLRKFDTNINTNIPSKSSRKNKFINYSNKFLSFDQLLLNLKNLKFTINLLHETVVNDEFLKQKNLYLNWDHFKFLKFYQFFPYRNSNDATDDITKRNQPYLTLNSLITILQNDLKQEKLFLGFEKLARFDSEKNALTINRYQLSYLLKLFYSHKVSSYIFDSLDLSNTKLIKSNNNSITFNVFKDILYLFQNFDIINQLLIKYSKTIPQNKNATLEQKQQQIITKNDFITFLNSEHNKINNVIQFSPSQINLLFSIVENFKKIFIIINILINSFKLNQLIHKIKTIISYMKNLMNIIMINQIILFKILIFFNTTTANDTYPYYFLSNNELTIDDFMKIVNPNYLNDLIHQLELNNLIDQSLYINYYFYPIFDSIFNFSLGSIAGCIGATIVYPIDFIKTRMQAQRSLTKYKNSVDCLIKIVSKNGIRSLYSGLTPQLIGVAPEKAIKLTINDLMRNKLSGRNNRGNLKLSYEILSGATAGLCQTIVTNPLEIIKIRLQVKSSNSEINAWKIIKHLKFNGLYKGITACLLRDVPFSAIYFPTYAHLKKDLFKFDPNDKFKKKRLKTWELLTAGAIAGMPAAFLTTPFDVIKTRLQIEPKPGEVAYKGIFHAFKTIFEEESFKSFFKGGGARVLRSSPQFGFTLAAYEIFKNLFQGQSIDTGIDTGTGSGNLNDNPSLQSAKSNNVSPITGPFNSYFKSLDNSSYTSKENKELHTNNDKLRRKANTSNNNRQYYSDNYYPNYYYKSCQISKTFIDLDNNFAHFDYSVYKKFRDYLNSLNN</sequence>
<keyword evidence="4 15" id="KW-0812">Transmembrane</keyword>
<feature type="repeat" description="Solcar" evidence="15">
    <location>
        <begin position="493"/>
        <end position="579"/>
    </location>
</feature>